<evidence type="ECO:0000256" key="1">
    <source>
        <dbReference type="SAM" id="Phobius"/>
    </source>
</evidence>
<accession>W1WFY9</accession>
<name>W1WFY9_9ZZZZ</name>
<gene>
    <name evidence="2" type="ORF">Q604_UNBc4C00139G0002</name>
</gene>
<reference evidence="2" key="1">
    <citation type="submission" date="2013-12" db="EMBL/GenBank/DDBJ databases">
        <title>A Varibaculum cambriense genome reconstructed from a premature infant gut community with otherwise low bacterial novelty that shifts toward anaerobic metabolism during the third week of life.</title>
        <authorList>
            <person name="Brown C.T."/>
            <person name="Sharon I."/>
            <person name="Thomas B.C."/>
            <person name="Castelle C.J."/>
            <person name="Morowitz M.J."/>
            <person name="Banfield J.F."/>
        </authorList>
    </citation>
    <scope>NUCLEOTIDE SEQUENCE</scope>
</reference>
<keyword evidence="1" id="KW-0812">Transmembrane</keyword>
<evidence type="ECO:0000313" key="2">
    <source>
        <dbReference type="EMBL" id="ETJ16030.1"/>
    </source>
</evidence>
<comment type="caution">
    <text evidence="2">The sequence shown here is derived from an EMBL/GenBank/DDBJ whole genome shotgun (WGS) entry which is preliminary data.</text>
</comment>
<dbReference type="EMBL" id="AZMM01018920">
    <property type="protein sequence ID" value="ETJ16030.1"/>
    <property type="molecule type" value="Genomic_DNA"/>
</dbReference>
<protein>
    <submittedName>
        <fullName evidence="2">Uncharacterized protein</fullName>
    </submittedName>
</protein>
<proteinExistence type="predicted"/>
<feature type="non-terminal residue" evidence="2">
    <location>
        <position position="1"/>
    </location>
</feature>
<organism evidence="2">
    <name type="scientific">human gut metagenome</name>
    <dbReference type="NCBI Taxonomy" id="408170"/>
    <lineage>
        <taxon>unclassified sequences</taxon>
        <taxon>metagenomes</taxon>
        <taxon>organismal metagenomes</taxon>
    </lineage>
</organism>
<keyword evidence="1" id="KW-1133">Transmembrane helix</keyword>
<feature type="transmembrane region" description="Helical" evidence="1">
    <location>
        <begin position="26"/>
        <end position="43"/>
    </location>
</feature>
<dbReference type="AlphaFoldDB" id="W1WFY9"/>
<keyword evidence="1" id="KW-0472">Membrane</keyword>
<sequence>IEMTWKYSFLVLICYKKLNLYVGNKASNVVFLIYTYIFEVILWRRKEES</sequence>